<dbReference type="InterPro" id="IPR027417">
    <property type="entry name" value="P-loop_NTPase"/>
</dbReference>
<evidence type="ECO:0000256" key="9">
    <source>
        <dbReference type="ARBA" id="ARBA00023235"/>
    </source>
</evidence>
<dbReference type="SUPFAM" id="SSF48024">
    <property type="entry name" value="N-terminal domain of DnaB helicase"/>
    <property type="match status" value="1"/>
</dbReference>
<keyword evidence="7 12" id="KW-0067">ATP-binding</keyword>
<dbReference type="RefSeq" id="WP_039562153.1">
    <property type="nucleotide sequence ID" value="NZ_FTMC01000020.1"/>
</dbReference>
<evidence type="ECO:0000256" key="4">
    <source>
        <dbReference type="ARBA" id="ARBA00022741"/>
    </source>
</evidence>
<evidence type="ECO:0000256" key="2">
    <source>
        <dbReference type="ARBA" id="ARBA00022515"/>
    </source>
</evidence>
<evidence type="ECO:0000259" key="13">
    <source>
        <dbReference type="PROSITE" id="PS51199"/>
    </source>
</evidence>
<organism evidence="14 15">
    <name type="scientific">Pseudomonas flexibilis</name>
    <dbReference type="NCBI Taxonomy" id="706570"/>
    <lineage>
        <taxon>Bacteria</taxon>
        <taxon>Pseudomonadati</taxon>
        <taxon>Pseudomonadota</taxon>
        <taxon>Gammaproteobacteria</taxon>
        <taxon>Pseudomonadales</taxon>
        <taxon>Pseudomonadaceae</taxon>
        <taxon>Pseudomonas</taxon>
    </lineage>
</organism>
<dbReference type="AlphaFoldDB" id="A0A1N7A4J8"/>
<dbReference type="InterPro" id="IPR036185">
    <property type="entry name" value="DNA_heli_DnaB-like_N_sf"/>
</dbReference>
<dbReference type="CDD" id="cd00984">
    <property type="entry name" value="DnaB_C"/>
    <property type="match status" value="1"/>
</dbReference>
<evidence type="ECO:0000256" key="10">
    <source>
        <dbReference type="ARBA" id="ARBA00048954"/>
    </source>
</evidence>
<dbReference type="EMBL" id="FTMC01000020">
    <property type="protein sequence ID" value="SIR34055.1"/>
    <property type="molecule type" value="Genomic_DNA"/>
</dbReference>
<evidence type="ECO:0000256" key="5">
    <source>
        <dbReference type="ARBA" id="ARBA00022801"/>
    </source>
</evidence>
<evidence type="ECO:0000256" key="6">
    <source>
        <dbReference type="ARBA" id="ARBA00022806"/>
    </source>
</evidence>
<dbReference type="GO" id="GO:0043139">
    <property type="term" value="F:5'-3' DNA helicase activity"/>
    <property type="evidence" value="ECO:0007669"/>
    <property type="project" value="UniProtKB-EC"/>
</dbReference>
<dbReference type="GO" id="GO:0006269">
    <property type="term" value="P:DNA replication, synthesis of primer"/>
    <property type="evidence" value="ECO:0007669"/>
    <property type="project" value="UniProtKB-UniRule"/>
</dbReference>
<keyword evidence="8 12" id="KW-0238">DNA-binding</keyword>
<evidence type="ECO:0000256" key="7">
    <source>
        <dbReference type="ARBA" id="ARBA00022840"/>
    </source>
</evidence>
<gene>
    <name evidence="14" type="ORF">SAMN05421672_12024</name>
</gene>
<sequence length="447" mass="49442">MTLTPVMPPYSDEAEQAVLGGLLLDNQAWDLVADLLCGEDFFRAEHRLIFRAIETLANQNTPFDVVTLAEHLESQPEAGGLAYLGELAKNIPSVANLPTYAQIVRDRAHRRRLMQFGFACYREANESEVIVTDLQERFEQRLFGLGQHLQTHEFLDLRQCLGTVIDEIDRHFNAGSVTTGLPSGLTVLDEHTAGFQPADLIIIAARPSMGKTSLALSLLESALLARPQHSVQIYSLEMPARALVYRLLAILGQLSLSSLLKGTLQDDDWPRLSAAAGKLSQFGERLIIDDTPALSCAALRARARRASRRFGMPALVMIDYLQLMRSSPRENRNLEVTEITGALKALAKELNCPVIALSQLNRALEQRGNKRPLLSDLRESGAIEQDADLILFVYRDEVYHADSEARGTAELIIGKHRNGPTGTVHCAFLAEQARFASLASPSSWRPE</sequence>
<dbReference type="SUPFAM" id="SSF52540">
    <property type="entry name" value="P-loop containing nucleoside triphosphate hydrolases"/>
    <property type="match status" value="1"/>
</dbReference>
<name>A0A1N7A4J8_9PSED</name>
<dbReference type="PANTHER" id="PTHR30153">
    <property type="entry name" value="REPLICATIVE DNA HELICASE DNAB"/>
    <property type="match status" value="1"/>
</dbReference>
<keyword evidence="4 12" id="KW-0547">Nucleotide-binding</keyword>
<dbReference type="EC" id="5.6.2.3" evidence="11 12"/>
<dbReference type="Pfam" id="PF03796">
    <property type="entry name" value="DnaB_C"/>
    <property type="match status" value="1"/>
</dbReference>
<accession>A0A1N7A4J8</accession>
<comment type="catalytic activity">
    <reaction evidence="10 12">
        <text>ATP + H2O = ADP + phosphate + H(+)</text>
        <dbReference type="Rhea" id="RHEA:13065"/>
        <dbReference type="ChEBI" id="CHEBI:15377"/>
        <dbReference type="ChEBI" id="CHEBI:15378"/>
        <dbReference type="ChEBI" id="CHEBI:30616"/>
        <dbReference type="ChEBI" id="CHEBI:43474"/>
        <dbReference type="ChEBI" id="CHEBI:456216"/>
        <dbReference type="EC" id="5.6.2.3"/>
    </reaction>
</comment>
<feature type="domain" description="SF4 helicase" evidence="13">
    <location>
        <begin position="174"/>
        <end position="442"/>
    </location>
</feature>
<dbReference type="GO" id="GO:0003677">
    <property type="term" value="F:DNA binding"/>
    <property type="evidence" value="ECO:0007669"/>
    <property type="project" value="UniProtKB-UniRule"/>
</dbReference>
<dbReference type="PROSITE" id="PS51199">
    <property type="entry name" value="SF4_HELICASE"/>
    <property type="match status" value="1"/>
</dbReference>
<dbReference type="NCBIfam" id="TIGR00665">
    <property type="entry name" value="DnaB"/>
    <property type="match status" value="1"/>
</dbReference>
<dbReference type="GO" id="GO:0005829">
    <property type="term" value="C:cytosol"/>
    <property type="evidence" value="ECO:0007669"/>
    <property type="project" value="TreeGrafter"/>
</dbReference>
<dbReference type="InterPro" id="IPR016136">
    <property type="entry name" value="DNA_helicase_N/primase_C"/>
</dbReference>
<dbReference type="InterPro" id="IPR007692">
    <property type="entry name" value="DNA_helicase_DnaB"/>
</dbReference>
<evidence type="ECO:0000256" key="1">
    <source>
        <dbReference type="ARBA" id="ARBA00008428"/>
    </source>
</evidence>
<dbReference type="InterPro" id="IPR007694">
    <property type="entry name" value="DNA_helicase_DnaB-like_C"/>
</dbReference>
<dbReference type="Proteomes" id="UP000186079">
    <property type="component" value="Unassembled WGS sequence"/>
</dbReference>
<dbReference type="InterPro" id="IPR007693">
    <property type="entry name" value="DNA_helicase_DnaB-like_N"/>
</dbReference>
<proteinExistence type="inferred from homology"/>
<evidence type="ECO:0000313" key="15">
    <source>
        <dbReference type="Proteomes" id="UP000186079"/>
    </source>
</evidence>
<evidence type="ECO:0000256" key="8">
    <source>
        <dbReference type="ARBA" id="ARBA00023125"/>
    </source>
</evidence>
<keyword evidence="9" id="KW-0413">Isomerase</keyword>
<dbReference type="Gene3D" id="3.40.50.300">
    <property type="entry name" value="P-loop containing nucleotide triphosphate hydrolases"/>
    <property type="match status" value="1"/>
</dbReference>
<dbReference type="Gene3D" id="1.10.860.10">
    <property type="entry name" value="DNAb Helicase, Chain A"/>
    <property type="match status" value="1"/>
</dbReference>
<evidence type="ECO:0000313" key="14">
    <source>
        <dbReference type="EMBL" id="SIR34055.1"/>
    </source>
</evidence>
<protein>
    <recommendedName>
        <fullName evidence="11 12">Replicative DNA helicase</fullName>
        <ecNumber evidence="11 12">5.6.2.3</ecNumber>
    </recommendedName>
</protein>
<comment type="similarity">
    <text evidence="1 12">Belongs to the helicase family. DnaB subfamily.</text>
</comment>
<dbReference type="GO" id="GO:0016887">
    <property type="term" value="F:ATP hydrolysis activity"/>
    <property type="evidence" value="ECO:0007669"/>
    <property type="project" value="RHEA"/>
</dbReference>
<evidence type="ECO:0000256" key="3">
    <source>
        <dbReference type="ARBA" id="ARBA00022705"/>
    </source>
</evidence>
<reference evidence="14 15" key="1">
    <citation type="submission" date="2017-01" db="EMBL/GenBank/DDBJ databases">
        <authorList>
            <person name="Mah S.A."/>
            <person name="Swanson W.J."/>
            <person name="Moy G.W."/>
            <person name="Vacquier V.D."/>
        </authorList>
    </citation>
    <scope>NUCLEOTIDE SEQUENCE [LARGE SCALE GENOMIC DNA]</scope>
    <source>
        <strain evidence="14 15">ATCC 29606</strain>
    </source>
</reference>
<dbReference type="PANTHER" id="PTHR30153:SF2">
    <property type="entry name" value="REPLICATIVE DNA HELICASE"/>
    <property type="match status" value="1"/>
</dbReference>
<evidence type="ECO:0000256" key="12">
    <source>
        <dbReference type="RuleBase" id="RU362085"/>
    </source>
</evidence>
<comment type="function">
    <text evidence="12">The main replicative DNA helicase, it participates in initiation and elongation during chromosome replication. Travels ahead of the DNA replisome, separating dsDNA into templates for DNA synthesis. A processive ATP-dependent 5'-3' DNA helicase it has DNA-dependent ATPase activity.</text>
</comment>
<dbReference type="GO" id="GO:1990077">
    <property type="term" value="C:primosome complex"/>
    <property type="evidence" value="ECO:0007669"/>
    <property type="project" value="UniProtKB-UniRule"/>
</dbReference>
<keyword evidence="3 12" id="KW-0235">DNA replication</keyword>
<keyword evidence="5 12" id="KW-0378">Hydrolase</keyword>
<keyword evidence="2 12" id="KW-0639">Primosome</keyword>
<evidence type="ECO:0000256" key="11">
    <source>
        <dbReference type="NCBIfam" id="TIGR00665"/>
    </source>
</evidence>
<dbReference type="GO" id="GO:0005524">
    <property type="term" value="F:ATP binding"/>
    <property type="evidence" value="ECO:0007669"/>
    <property type="project" value="UniProtKB-UniRule"/>
</dbReference>
<keyword evidence="6 12" id="KW-0347">Helicase</keyword>
<dbReference type="Pfam" id="PF00772">
    <property type="entry name" value="DnaB"/>
    <property type="match status" value="1"/>
</dbReference>